<reference evidence="2" key="1">
    <citation type="submission" date="2021-02" db="EMBL/GenBank/DDBJ databases">
        <authorList>
            <person name="Cremers G."/>
            <person name="Picone N."/>
        </authorList>
    </citation>
    <scope>NUCLEOTIDE SEQUENCE</scope>
    <source>
        <strain evidence="2">PQ17</strain>
    </source>
</reference>
<keyword evidence="3" id="KW-1185">Reference proteome</keyword>
<gene>
    <name evidence="2" type="ORF">MPNT_160056</name>
</gene>
<comment type="caution">
    <text evidence="2">The sequence shown here is derived from an EMBL/GenBank/DDBJ whole genome shotgun (WGS) entry which is preliminary data.</text>
</comment>
<evidence type="ECO:0000313" key="3">
    <source>
        <dbReference type="Proteomes" id="UP000663859"/>
    </source>
</evidence>
<organism evidence="2 3">
    <name type="scientific">Candidatus Methylacidithermus pantelleriae</name>
    <dbReference type="NCBI Taxonomy" id="2744239"/>
    <lineage>
        <taxon>Bacteria</taxon>
        <taxon>Pseudomonadati</taxon>
        <taxon>Verrucomicrobiota</taxon>
        <taxon>Methylacidiphilae</taxon>
        <taxon>Methylacidiphilales</taxon>
        <taxon>Methylacidiphilaceae</taxon>
        <taxon>Candidatus Methylacidithermus</taxon>
    </lineage>
</organism>
<dbReference type="AlphaFoldDB" id="A0A8J2BRP0"/>
<evidence type="ECO:0000313" key="2">
    <source>
        <dbReference type="EMBL" id="CAF0694446.1"/>
    </source>
</evidence>
<proteinExistence type="predicted"/>
<accession>A0A8J2BRP0</accession>
<dbReference type="EMBL" id="CAJNOB010000008">
    <property type="protein sequence ID" value="CAF0694446.1"/>
    <property type="molecule type" value="Genomic_DNA"/>
</dbReference>
<name>A0A8J2BRP0_9BACT</name>
<protein>
    <submittedName>
        <fullName evidence="2">Uncharacterized protein</fullName>
    </submittedName>
</protein>
<sequence>MRRESVSLVRIAGANAYNRSGRAVSHRMENPRSGKRPSLVRPVC</sequence>
<dbReference type="Proteomes" id="UP000663859">
    <property type="component" value="Unassembled WGS sequence"/>
</dbReference>
<evidence type="ECO:0000256" key="1">
    <source>
        <dbReference type="SAM" id="MobiDB-lite"/>
    </source>
</evidence>
<feature type="region of interest" description="Disordered" evidence="1">
    <location>
        <begin position="22"/>
        <end position="44"/>
    </location>
</feature>